<dbReference type="EMBL" id="RWIC01002446">
    <property type="protein sequence ID" value="TKC33701.1"/>
    <property type="molecule type" value="Genomic_DNA"/>
</dbReference>
<gene>
    <name evidence="2" type="ORF">EI555_003597</name>
</gene>
<feature type="non-terminal residue" evidence="2">
    <location>
        <position position="1"/>
    </location>
</feature>
<keyword evidence="1" id="KW-0472">Membrane</keyword>
<keyword evidence="1" id="KW-1133">Transmembrane helix</keyword>
<feature type="transmembrane region" description="Helical" evidence="1">
    <location>
        <begin position="43"/>
        <end position="65"/>
    </location>
</feature>
<organism evidence="2 3">
    <name type="scientific">Monodon monoceros</name>
    <name type="common">Narwhal</name>
    <name type="synonym">Ceratodon monodon</name>
    <dbReference type="NCBI Taxonomy" id="40151"/>
    <lineage>
        <taxon>Eukaryota</taxon>
        <taxon>Metazoa</taxon>
        <taxon>Chordata</taxon>
        <taxon>Craniata</taxon>
        <taxon>Vertebrata</taxon>
        <taxon>Euteleostomi</taxon>
        <taxon>Mammalia</taxon>
        <taxon>Eutheria</taxon>
        <taxon>Laurasiatheria</taxon>
        <taxon>Artiodactyla</taxon>
        <taxon>Whippomorpha</taxon>
        <taxon>Cetacea</taxon>
        <taxon>Odontoceti</taxon>
        <taxon>Monodontidae</taxon>
        <taxon>Monodon</taxon>
    </lineage>
</organism>
<accession>A0A4U1EC93</accession>
<protein>
    <submittedName>
        <fullName evidence="2">Uncharacterized protein</fullName>
    </submittedName>
</protein>
<proteinExistence type="predicted"/>
<comment type="caution">
    <text evidence="2">The sequence shown here is derived from an EMBL/GenBank/DDBJ whole genome shotgun (WGS) entry which is preliminary data.</text>
</comment>
<dbReference type="Proteomes" id="UP000308365">
    <property type="component" value="Unassembled WGS sequence"/>
</dbReference>
<evidence type="ECO:0000313" key="3">
    <source>
        <dbReference type="Proteomes" id="UP000308365"/>
    </source>
</evidence>
<reference evidence="3" key="1">
    <citation type="journal article" date="2019" name="IScience">
        <title>Narwhal Genome Reveals Long-Term Low Genetic Diversity despite Current Large Abundance Size.</title>
        <authorList>
            <person name="Westbury M.V."/>
            <person name="Petersen B."/>
            <person name="Garde E."/>
            <person name="Heide-Jorgensen M.P."/>
            <person name="Lorenzen E.D."/>
        </authorList>
    </citation>
    <scope>NUCLEOTIDE SEQUENCE [LARGE SCALE GENOMIC DNA]</scope>
</reference>
<dbReference type="AlphaFoldDB" id="A0A4U1EC93"/>
<keyword evidence="1" id="KW-0812">Transmembrane</keyword>
<evidence type="ECO:0000313" key="2">
    <source>
        <dbReference type="EMBL" id="TKC33701.1"/>
    </source>
</evidence>
<evidence type="ECO:0000256" key="1">
    <source>
        <dbReference type="SAM" id="Phobius"/>
    </source>
</evidence>
<sequence>NAITGKDVANSCASRHYTIEKEISDLVLNRIQKLADLSVGSGFLGFLLFFLAVTEVFNFITLEYYDCDFI</sequence>
<name>A0A4U1EC93_MONMO</name>